<evidence type="ECO:0000313" key="2">
    <source>
        <dbReference type="EMBL" id="ORX85941.1"/>
    </source>
</evidence>
<evidence type="ECO:0000313" key="3">
    <source>
        <dbReference type="Proteomes" id="UP000193498"/>
    </source>
</evidence>
<dbReference type="AlphaFoldDB" id="A0A1Y1XJJ6"/>
<gene>
    <name evidence="2" type="ORF">K493DRAFT_319879</name>
</gene>
<evidence type="ECO:0008006" key="4">
    <source>
        <dbReference type="Google" id="ProtNLM"/>
    </source>
</evidence>
<dbReference type="EMBL" id="MCFE01000582">
    <property type="protein sequence ID" value="ORX85941.1"/>
    <property type="molecule type" value="Genomic_DNA"/>
</dbReference>
<keyword evidence="1" id="KW-0732">Signal</keyword>
<organism evidence="2 3">
    <name type="scientific">Basidiobolus meristosporus CBS 931.73</name>
    <dbReference type="NCBI Taxonomy" id="1314790"/>
    <lineage>
        <taxon>Eukaryota</taxon>
        <taxon>Fungi</taxon>
        <taxon>Fungi incertae sedis</taxon>
        <taxon>Zoopagomycota</taxon>
        <taxon>Entomophthoromycotina</taxon>
        <taxon>Basidiobolomycetes</taxon>
        <taxon>Basidiobolales</taxon>
        <taxon>Basidiobolaceae</taxon>
        <taxon>Basidiobolus</taxon>
    </lineage>
</organism>
<dbReference type="PROSITE" id="PS51257">
    <property type="entry name" value="PROKAR_LIPOPROTEIN"/>
    <property type="match status" value="1"/>
</dbReference>
<name>A0A1Y1XJJ6_9FUNG</name>
<sequence length="83" mass="9588">MEARPQMLSLWVLVACTTNLTPQANVKQNIRKMETIFARRYITSWWILGGLAPSRWFNKRGKPNRRKSTAGIIEITPCSRPMV</sequence>
<dbReference type="InParanoid" id="A0A1Y1XJJ6"/>
<feature type="signal peptide" evidence="1">
    <location>
        <begin position="1"/>
        <end position="23"/>
    </location>
</feature>
<protein>
    <recommendedName>
        <fullName evidence="4">Secreted protein</fullName>
    </recommendedName>
</protein>
<comment type="caution">
    <text evidence="2">The sequence shown here is derived from an EMBL/GenBank/DDBJ whole genome shotgun (WGS) entry which is preliminary data.</text>
</comment>
<keyword evidence="3" id="KW-1185">Reference proteome</keyword>
<accession>A0A1Y1XJJ6</accession>
<reference evidence="2 3" key="1">
    <citation type="submission" date="2016-07" db="EMBL/GenBank/DDBJ databases">
        <title>Pervasive Adenine N6-methylation of Active Genes in Fungi.</title>
        <authorList>
            <consortium name="DOE Joint Genome Institute"/>
            <person name="Mondo S.J."/>
            <person name="Dannebaum R.O."/>
            <person name="Kuo R.C."/>
            <person name="Labutti K."/>
            <person name="Haridas S."/>
            <person name="Kuo A."/>
            <person name="Salamov A."/>
            <person name="Ahrendt S.R."/>
            <person name="Lipzen A."/>
            <person name="Sullivan W."/>
            <person name="Andreopoulos W.B."/>
            <person name="Clum A."/>
            <person name="Lindquist E."/>
            <person name="Daum C."/>
            <person name="Ramamoorthy G.K."/>
            <person name="Gryganskyi A."/>
            <person name="Culley D."/>
            <person name="Magnuson J.K."/>
            <person name="James T.Y."/>
            <person name="O'Malley M.A."/>
            <person name="Stajich J.E."/>
            <person name="Spatafora J.W."/>
            <person name="Visel A."/>
            <person name="Grigoriev I.V."/>
        </authorList>
    </citation>
    <scope>NUCLEOTIDE SEQUENCE [LARGE SCALE GENOMIC DNA]</scope>
    <source>
        <strain evidence="2 3">CBS 931.73</strain>
    </source>
</reference>
<proteinExistence type="predicted"/>
<evidence type="ECO:0000256" key="1">
    <source>
        <dbReference type="SAM" id="SignalP"/>
    </source>
</evidence>
<dbReference type="Proteomes" id="UP000193498">
    <property type="component" value="Unassembled WGS sequence"/>
</dbReference>
<feature type="chain" id="PRO_5013345007" description="Secreted protein" evidence="1">
    <location>
        <begin position="24"/>
        <end position="83"/>
    </location>
</feature>